<sequence length="58" mass="6948">MQQPPLVKTTFSRKISYILTHKFTNRGGHHSVHKHTDFLIRWEGDSHEATMWHHKKDL</sequence>
<dbReference type="EMBL" id="LR746274">
    <property type="protein sequence ID" value="CAA7404438.1"/>
    <property type="molecule type" value="Genomic_DNA"/>
</dbReference>
<dbReference type="Proteomes" id="UP000663760">
    <property type="component" value="Chromosome 11"/>
</dbReference>
<evidence type="ECO:0000313" key="2">
    <source>
        <dbReference type="EMBL" id="CAA7404438.1"/>
    </source>
</evidence>
<evidence type="ECO:0000313" key="3">
    <source>
        <dbReference type="Proteomes" id="UP000663760"/>
    </source>
</evidence>
<dbReference type="AlphaFoldDB" id="A0A7I8L4Y2"/>
<evidence type="ECO:0000313" key="1">
    <source>
        <dbReference type="EMBL" id="CAA2628372.1"/>
    </source>
</evidence>
<accession>A0A7I8L4Y2</accession>
<dbReference type="EMBL" id="LR743598">
    <property type="protein sequence ID" value="CAA2628372.1"/>
    <property type="molecule type" value="Genomic_DNA"/>
</dbReference>
<protein>
    <submittedName>
        <fullName evidence="2">Uncharacterized protein</fullName>
    </submittedName>
</protein>
<keyword evidence="3" id="KW-1185">Reference proteome</keyword>
<name>A0A7I8L4Y2_SPIIN</name>
<gene>
    <name evidence="1" type="ORF">SI7747_11014014</name>
    <name evidence="2" type="ORF">SI8410_11015116</name>
</gene>
<proteinExistence type="predicted"/>
<reference evidence="2" key="1">
    <citation type="submission" date="2020-02" db="EMBL/GenBank/DDBJ databases">
        <authorList>
            <person name="Scholz U."/>
            <person name="Mascher M."/>
            <person name="Fiebig A."/>
        </authorList>
    </citation>
    <scope>NUCLEOTIDE SEQUENCE</scope>
</reference>
<organism evidence="2 3">
    <name type="scientific">Spirodela intermedia</name>
    <name type="common">Intermediate duckweed</name>
    <dbReference type="NCBI Taxonomy" id="51605"/>
    <lineage>
        <taxon>Eukaryota</taxon>
        <taxon>Viridiplantae</taxon>
        <taxon>Streptophyta</taxon>
        <taxon>Embryophyta</taxon>
        <taxon>Tracheophyta</taxon>
        <taxon>Spermatophyta</taxon>
        <taxon>Magnoliopsida</taxon>
        <taxon>Liliopsida</taxon>
        <taxon>Araceae</taxon>
        <taxon>Lemnoideae</taxon>
        <taxon>Spirodela</taxon>
    </lineage>
</organism>